<feature type="signal peptide" evidence="1">
    <location>
        <begin position="1"/>
        <end position="18"/>
    </location>
</feature>
<accession>M2N0A7</accession>
<evidence type="ECO:0000313" key="3">
    <source>
        <dbReference type="Proteomes" id="UP000011761"/>
    </source>
</evidence>
<dbReference type="KEGG" id="bcom:BAUCODRAFT_312886"/>
<gene>
    <name evidence="2" type="ORF">BAUCODRAFT_312886</name>
</gene>
<keyword evidence="1" id="KW-0732">Signal</keyword>
<proteinExistence type="predicted"/>
<dbReference type="AlphaFoldDB" id="M2N0A7"/>
<sequence>METFTTILGALCASSVRMLILRLSTDCDLPTDIKTNNGPFVARITLSTKRFYMPRVQSKCSVLRSSSNRKHFVSPMRRLLYTSSPIRTTSCNLYIEMMSDDATASVERLSSRLNGARM</sequence>
<evidence type="ECO:0000313" key="2">
    <source>
        <dbReference type="EMBL" id="EMC91995.1"/>
    </source>
</evidence>
<organism evidence="2 3">
    <name type="scientific">Baudoinia panamericana (strain UAMH 10762)</name>
    <name type="common">Angels' share fungus</name>
    <name type="synonym">Baudoinia compniacensis (strain UAMH 10762)</name>
    <dbReference type="NCBI Taxonomy" id="717646"/>
    <lineage>
        <taxon>Eukaryota</taxon>
        <taxon>Fungi</taxon>
        <taxon>Dikarya</taxon>
        <taxon>Ascomycota</taxon>
        <taxon>Pezizomycotina</taxon>
        <taxon>Dothideomycetes</taxon>
        <taxon>Dothideomycetidae</taxon>
        <taxon>Mycosphaerellales</taxon>
        <taxon>Teratosphaeriaceae</taxon>
        <taxon>Baudoinia</taxon>
    </lineage>
</organism>
<reference evidence="2 3" key="1">
    <citation type="journal article" date="2012" name="PLoS Pathog.">
        <title>Diverse lifestyles and strategies of plant pathogenesis encoded in the genomes of eighteen Dothideomycetes fungi.</title>
        <authorList>
            <person name="Ohm R.A."/>
            <person name="Feau N."/>
            <person name="Henrissat B."/>
            <person name="Schoch C.L."/>
            <person name="Horwitz B.A."/>
            <person name="Barry K.W."/>
            <person name="Condon B.J."/>
            <person name="Copeland A.C."/>
            <person name="Dhillon B."/>
            <person name="Glaser F."/>
            <person name="Hesse C.N."/>
            <person name="Kosti I."/>
            <person name="LaButti K."/>
            <person name="Lindquist E.A."/>
            <person name="Lucas S."/>
            <person name="Salamov A.A."/>
            <person name="Bradshaw R.E."/>
            <person name="Ciuffetti L."/>
            <person name="Hamelin R.C."/>
            <person name="Kema G.H.J."/>
            <person name="Lawrence C."/>
            <person name="Scott J.A."/>
            <person name="Spatafora J.W."/>
            <person name="Turgeon B.G."/>
            <person name="de Wit P.J.G.M."/>
            <person name="Zhong S."/>
            <person name="Goodwin S.B."/>
            <person name="Grigoriev I.V."/>
        </authorList>
    </citation>
    <scope>NUCLEOTIDE SEQUENCE [LARGE SCALE GENOMIC DNA]</scope>
    <source>
        <strain evidence="2 3">UAMH 10762</strain>
    </source>
</reference>
<feature type="chain" id="PRO_5005358227" description="Secreted protein" evidence="1">
    <location>
        <begin position="19"/>
        <end position="118"/>
    </location>
</feature>
<dbReference type="GeneID" id="19111437"/>
<evidence type="ECO:0008006" key="4">
    <source>
        <dbReference type="Google" id="ProtNLM"/>
    </source>
</evidence>
<keyword evidence="3" id="KW-1185">Reference proteome</keyword>
<protein>
    <recommendedName>
        <fullName evidence="4">Secreted protein</fullName>
    </recommendedName>
</protein>
<dbReference type="RefSeq" id="XP_007681324.1">
    <property type="nucleotide sequence ID" value="XM_007683134.1"/>
</dbReference>
<name>M2N0A7_BAUPA</name>
<dbReference type="Proteomes" id="UP000011761">
    <property type="component" value="Unassembled WGS sequence"/>
</dbReference>
<evidence type="ECO:0000256" key="1">
    <source>
        <dbReference type="SAM" id="SignalP"/>
    </source>
</evidence>
<dbReference type="HOGENOM" id="CLU_2072695_0_0_1"/>
<dbReference type="EMBL" id="KB445563">
    <property type="protein sequence ID" value="EMC91995.1"/>
    <property type="molecule type" value="Genomic_DNA"/>
</dbReference>